<organism evidence="3 4">
    <name type="scientific">Mariniphaga anaerophila</name>
    <dbReference type="NCBI Taxonomy" id="1484053"/>
    <lineage>
        <taxon>Bacteria</taxon>
        <taxon>Pseudomonadati</taxon>
        <taxon>Bacteroidota</taxon>
        <taxon>Bacteroidia</taxon>
        <taxon>Marinilabiliales</taxon>
        <taxon>Prolixibacteraceae</taxon>
        <taxon>Mariniphaga</taxon>
    </lineage>
</organism>
<dbReference type="PANTHER" id="PTHR35535">
    <property type="entry name" value="HEAT SHOCK PROTEIN HSLJ"/>
    <property type="match status" value="1"/>
</dbReference>
<evidence type="ECO:0000313" key="3">
    <source>
        <dbReference type="EMBL" id="SHF04355.1"/>
    </source>
</evidence>
<proteinExistence type="predicted"/>
<dbReference type="OrthoDB" id="5348860at2"/>
<dbReference type="InterPro" id="IPR053147">
    <property type="entry name" value="Hsp_HslJ-like"/>
</dbReference>
<dbReference type="STRING" id="1484053.SAMN05444274_103332"/>
<dbReference type="InterPro" id="IPR038670">
    <property type="entry name" value="HslJ-like_sf"/>
</dbReference>
<keyword evidence="4" id="KW-1185">Reference proteome</keyword>
<accession>A0A1M4YF30</accession>
<dbReference type="Gene3D" id="2.40.128.640">
    <property type="match status" value="1"/>
</dbReference>
<dbReference type="Gene3D" id="2.40.128.270">
    <property type="match status" value="1"/>
</dbReference>
<feature type="chain" id="PRO_5012499775" evidence="1">
    <location>
        <begin position="25"/>
        <end position="261"/>
    </location>
</feature>
<dbReference type="PANTHER" id="PTHR35535:SF1">
    <property type="entry name" value="HEAT SHOCK PROTEIN HSLJ"/>
    <property type="match status" value="1"/>
</dbReference>
<dbReference type="AlphaFoldDB" id="A0A1M4YF30"/>
<dbReference type="InterPro" id="IPR007298">
    <property type="entry name" value="Cu-R_lipoprotein_NlpE"/>
</dbReference>
<dbReference type="Pfam" id="PF04170">
    <property type="entry name" value="NlpE"/>
    <property type="match status" value="1"/>
</dbReference>
<name>A0A1M4YF30_9BACT</name>
<dbReference type="RefSeq" id="WP_139249642.1">
    <property type="nucleotide sequence ID" value="NZ_FQUM01000003.1"/>
</dbReference>
<evidence type="ECO:0000256" key="1">
    <source>
        <dbReference type="SAM" id="SignalP"/>
    </source>
</evidence>
<gene>
    <name evidence="3" type="ORF">SAMN05444274_103332</name>
</gene>
<evidence type="ECO:0000259" key="2">
    <source>
        <dbReference type="Pfam" id="PF03724"/>
    </source>
</evidence>
<feature type="signal peptide" evidence="1">
    <location>
        <begin position="1"/>
        <end position="24"/>
    </location>
</feature>
<reference evidence="3 4" key="1">
    <citation type="submission" date="2016-11" db="EMBL/GenBank/DDBJ databases">
        <authorList>
            <person name="Jaros S."/>
            <person name="Januszkiewicz K."/>
            <person name="Wedrychowicz H."/>
        </authorList>
    </citation>
    <scope>NUCLEOTIDE SEQUENCE [LARGE SCALE GENOMIC DNA]</scope>
    <source>
        <strain evidence="3 4">DSM 26910</strain>
    </source>
</reference>
<sequence>MKTKTIFLITFLLAVLVSCNTVKKAQNKQEYSMDTSRNSLDWAGTYAGFLPCADCEGIQTEITLSEDLTYTMALKYTDKDETVFQSSGKFEWDKNGSKITLKGKNIQKNSEKYLVGENQLFKLDMDGNRILGDLAANYILRKRGTTIVETYWKLVELRGKKIDQGSFQNREPHLILKVSDNRVFGNAGCNNFNGTYELLDGNQIKFSPLATTRMACPEMELESEFLNVLQTVDNYNNNGDELILNKARMAPLAKFKAVYLQ</sequence>
<protein>
    <submittedName>
        <fullName evidence="3">Heat shock protein HslJ</fullName>
    </submittedName>
</protein>
<feature type="domain" description="DUF306" evidence="2">
    <location>
        <begin position="146"/>
        <end position="256"/>
    </location>
</feature>
<keyword evidence="3" id="KW-0346">Stress response</keyword>
<dbReference type="PROSITE" id="PS51257">
    <property type="entry name" value="PROKAR_LIPOPROTEIN"/>
    <property type="match status" value="1"/>
</dbReference>
<dbReference type="EMBL" id="FQUM01000003">
    <property type="protein sequence ID" value="SHF04355.1"/>
    <property type="molecule type" value="Genomic_DNA"/>
</dbReference>
<dbReference type="Pfam" id="PF03724">
    <property type="entry name" value="META"/>
    <property type="match status" value="1"/>
</dbReference>
<dbReference type="InterPro" id="IPR005184">
    <property type="entry name" value="DUF306_Meta_HslJ"/>
</dbReference>
<evidence type="ECO:0000313" key="4">
    <source>
        <dbReference type="Proteomes" id="UP000184164"/>
    </source>
</evidence>
<keyword evidence="1" id="KW-0732">Signal</keyword>
<dbReference type="Proteomes" id="UP000184164">
    <property type="component" value="Unassembled WGS sequence"/>
</dbReference>